<feature type="domain" description="Calcineurin-like phosphoesterase" evidence="5">
    <location>
        <begin position="61"/>
        <end position="227"/>
    </location>
</feature>
<accession>A0A090IXQ6</accession>
<dbReference type="GO" id="GO:0009245">
    <property type="term" value="P:lipid A biosynthetic process"/>
    <property type="evidence" value="ECO:0007669"/>
    <property type="project" value="TreeGrafter"/>
</dbReference>
<evidence type="ECO:0000259" key="5">
    <source>
        <dbReference type="Pfam" id="PF00149"/>
    </source>
</evidence>
<dbReference type="EMBL" id="CCRF01000044">
    <property type="protein sequence ID" value="CEE01243.1"/>
    <property type="molecule type" value="Genomic_DNA"/>
</dbReference>
<dbReference type="Gene3D" id="3.60.21.10">
    <property type="match status" value="1"/>
</dbReference>
<dbReference type="InterPro" id="IPR029052">
    <property type="entry name" value="Metallo-depent_PP-like"/>
</dbReference>
<name>A0A090IXQ6_9BACI</name>
<dbReference type="AlphaFoldDB" id="A0A090IXQ6"/>
<organism evidence="6 7">
    <name type="scientific">Caldibacillus thermoamylovorans</name>
    <dbReference type="NCBI Taxonomy" id="35841"/>
    <lineage>
        <taxon>Bacteria</taxon>
        <taxon>Bacillati</taxon>
        <taxon>Bacillota</taxon>
        <taxon>Bacilli</taxon>
        <taxon>Bacillales</taxon>
        <taxon>Bacillaceae</taxon>
        <taxon>Caldibacillus</taxon>
    </lineage>
</organism>
<comment type="similarity">
    <text evidence="4">Belongs to the metallophosphoesterase superfamily.</text>
</comment>
<protein>
    <submittedName>
        <fullName evidence="6">Putative metallophosphoesterase YkuE</fullName>
    </submittedName>
</protein>
<reference evidence="6 7" key="1">
    <citation type="submission" date="2014-07" db="EMBL/GenBank/DDBJ databases">
        <authorList>
            <person name="Wibberg Daniel"/>
        </authorList>
    </citation>
    <scope>NUCLEOTIDE SEQUENCE [LARGE SCALE GENOMIC DNA]</scope>
</reference>
<dbReference type="InterPro" id="IPR051158">
    <property type="entry name" value="Metallophosphoesterase_sf"/>
</dbReference>
<sequence length="288" mass="32979">MDLNKQISRRSFLKKLGKVIAGSALVGIVGQAYMKYIEPNWIEVTRQNINHPLIPPIFNDFKIVQFSDTHLGFQLDFDHFEKIIQTISKEEPDLIIFSGDLVDNLLSFYEYEEIVIYLNYLQAPYGKFAVYGNHDHGGWGTDKYKQIMEASNFKLLRNESQNIKIGNDGEIIIAGIDDAMLGQPDFEKTFSSIQERYFTLLISHAPDLIEDAKHYPVDFQISGHTHGGQIQLPFIGPLITPPYGQKYVEGSYDISDHLRLYVNRGLGTTRLPYRLLSRPEITIFTLKT</sequence>
<dbReference type="RefSeq" id="WP_034769459.1">
    <property type="nucleotide sequence ID" value="NZ_CCRF01000044.1"/>
</dbReference>
<evidence type="ECO:0000313" key="7">
    <source>
        <dbReference type="Proteomes" id="UP000040576"/>
    </source>
</evidence>
<evidence type="ECO:0000313" key="6">
    <source>
        <dbReference type="EMBL" id="CEE01243.1"/>
    </source>
</evidence>
<dbReference type="PANTHER" id="PTHR31302:SF25">
    <property type="entry name" value="PHOSPHOESTERASE"/>
    <property type="match status" value="1"/>
</dbReference>
<dbReference type="FunFam" id="3.60.21.10:FF:000028">
    <property type="entry name" value="Putative metallophosphoesterase"/>
    <property type="match status" value="1"/>
</dbReference>
<dbReference type="SUPFAM" id="SSF56300">
    <property type="entry name" value="Metallo-dependent phosphatases"/>
    <property type="match status" value="1"/>
</dbReference>
<dbReference type="InterPro" id="IPR004843">
    <property type="entry name" value="Calcineurin-like_PHP"/>
</dbReference>
<keyword evidence="7" id="KW-1185">Reference proteome</keyword>
<evidence type="ECO:0000256" key="4">
    <source>
        <dbReference type="ARBA" id="ARBA00061089"/>
    </source>
</evidence>
<dbReference type="GO" id="GO:0046872">
    <property type="term" value="F:metal ion binding"/>
    <property type="evidence" value="ECO:0007669"/>
    <property type="project" value="UniProtKB-KW"/>
</dbReference>
<keyword evidence="2" id="KW-0479">Metal-binding</keyword>
<dbReference type="Pfam" id="PF00149">
    <property type="entry name" value="Metallophos"/>
    <property type="match status" value="1"/>
</dbReference>
<evidence type="ECO:0000256" key="3">
    <source>
        <dbReference type="ARBA" id="ARBA00022801"/>
    </source>
</evidence>
<dbReference type="Proteomes" id="UP000040576">
    <property type="component" value="Unassembled WGS sequence"/>
</dbReference>
<gene>
    <name evidence="6" type="primary">ykuE</name>
    <name evidence="6" type="ORF">BT1A1_1414</name>
</gene>
<dbReference type="GO" id="GO:0008758">
    <property type="term" value="F:UDP-2,3-diacylglucosamine hydrolase activity"/>
    <property type="evidence" value="ECO:0007669"/>
    <property type="project" value="TreeGrafter"/>
</dbReference>
<dbReference type="PROSITE" id="PS51318">
    <property type="entry name" value="TAT"/>
    <property type="match status" value="1"/>
</dbReference>
<dbReference type="CDD" id="cd07385">
    <property type="entry name" value="MPP_YkuE_C"/>
    <property type="match status" value="1"/>
</dbReference>
<keyword evidence="3" id="KW-0378">Hydrolase</keyword>
<proteinExistence type="inferred from homology"/>
<dbReference type="InterPro" id="IPR006311">
    <property type="entry name" value="TAT_signal"/>
</dbReference>
<evidence type="ECO:0000256" key="2">
    <source>
        <dbReference type="ARBA" id="ARBA00022723"/>
    </source>
</evidence>
<dbReference type="GO" id="GO:0016020">
    <property type="term" value="C:membrane"/>
    <property type="evidence" value="ECO:0007669"/>
    <property type="project" value="GOC"/>
</dbReference>
<comment type="cofactor">
    <cofactor evidence="1">
        <name>a divalent metal cation</name>
        <dbReference type="ChEBI" id="CHEBI:60240"/>
    </cofactor>
</comment>
<dbReference type="PANTHER" id="PTHR31302">
    <property type="entry name" value="TRANSMEMBRANE PROTEIN WITH METALLOPHOSPHOESTERASE DOMAIN-RELATED"/>
    <property type="match status" value="1"/>
</dbReference>
<evidence type="ECO:0000256" key="1">
    <source>
        <dbReference type="ARBA" id="ARBA00001968"/>
    </source>
</evidence>